<sequence>MKKPALLQVFALFLVISSLHAFQSDELDEEFGLEGGNLQPQERILDPVVPIRSTPTRGKYSDSDSDSKIQITLEQAFGDSDFFPAATFSARLKTWSHGAQTLTKLRFSRNSFTEVEKQKFQKLLEEDEFYRIRLPSNVLNPTGKDFVMSSVRASAIGVRHNGTLYSKTLNASESPINESIHLTSTKLKSQNVKRCLPRDGLDEHFVIHTEGVNILAVNYGSPGACPYPRQLRFRSWEMLDAPFSFDNTTRNLRNMRGLMEPAKWSFNSHTVLKNSEQAPRTPTFAEDVPGELGEGETVPPPERSFWAKYWMYLIPLGLVVMNAMTQAMNLPEEQATGQSGAQPAAAIQRGPSPAVRRR</sequence>
<accession>A0A6N2LCL8</accession>
<feature type="signal peptide" evidence="10">
    <location>
        <begin position="1"/>
        <end position="21"/>
    </location>
</feature>
<keyword evidence="4" id="KW-0812">Transmembrane</keyword>
<keyword evidence="8" id="KW-0472">Membrane</keyword>
<dbReference type="AlphaFoldDB" id="A0A6N2LCL8"/>
<protein>
    <recommendedName>
        <fullName evidence="3">ER membrane protein complex subunit 10</fullName>
    </recommendedName>
</protein>
<dbReference type="PANTHER" id="PTHR21397:SF4">
    <property type="entry name" value="ER MEMBRANE PROTEIN COMPLEX SUBUNIT 10"/>
    <property type="match status" value="1"/>
</dbReference>
<dbReference type="EMBL" id="CAADRP010001435">
    <property type="protein sequence ID" value="VFU38512.1"/>
    <property type="molecule type" value="Genomic_DNA"/>
</dbReference>
<name>A0A6N2LCL8_SALVM</name>
<reference evidence="11" key="1">
    <citation type="submission" date="2019-03" db="EMBL/GenBank/DDBJ databases">
        <authorList>
            <person name="Mank J."/>
            <person name="Almeida P."/>
        </authorList>
    </citation>
    <scope>NUCLEOTIDE SEQUENCE</scope>
    <source>
        <strain evidence="11">78183</strain>
    </source>
</reference>
<dbReference type="GO" id="GO:0005789">
    <property type="term" value="C:endoplasmic reticulum membrane"/>
    <property type="evidence" value="ECO:0007669"/>
    <property type="project" value="UniProtKB-SubCell"/>
</dbReference>
<feature type="region of interest" description="Disordered" evidence="9">
    <location>
        <begin position="333"/>
        <end position="358"/>
    </location>
</feature>
<evidence type="ECO:0000256" key="3">
    <source>
        <dbReference type="ARBA" id="ARBA00020105"/>
    </source>
</evidence>
<dbReference type="CDD" id="cd22209">
    <property type="entry name" value="EMC10"/>
    <property type="match status" value="1"/>
</dbReference>
<evidence type="ECO:0000256" key="10">
    <source>
        <dbReference type="SAM" id="SignalP"/>
    </source>
</evidence>
<feature type="chain" id="PRO_5026936221" description="ER membrane protein complex subunit 10" evidence="10">
    <location>
        <begin position="22"/>
        <end position="358"/>
    </location>
</feature>
<dbReference type="Pfam" id="PF21203">
    <property type="entry name" value="ECM10"/>
    <property type="match status" value="1"/>
</dbReference>
<evidence type="ECO:0000256" key="5">
    <source>
        <dbReference type="ARBA" id="ARBA00022729"/>
    </source>
</evidence>
<evidence type="ECO:0000313" key="11">
    <source>
        <dbReference type="EMBL" id="VFU38512.1"/>
    </source>
</evidence>
<feature type="region of interest" description="Disordered" evidence="9">
    <location>
        <begin position="275"/>
        <end position="298"/>
    </location>
</feature>
<evidence type="ECO:0000256" key="7">
    <source>
        <dbReference type="ARBA" id="ARBA00022989"/>
    </source>
</evidence>
<dbReference type="PANTHER" id="PTHR21397">
    <property type="entry name" value="CHROMATIN COMPLEXES SUBUNIT BAP18-RELATED"/>
    <property type="match status" value="1"/>
</dbReference>
<keyword evidence="5 10" id="KW-0732">Signal</keyword>
<organism evidence="11">
    <name type="scientific">Salix viminalis</name>
    <name type="common">Common osier</name>
    <name type="synonym">Basket willow</name>
    <dbReference type="NCBI Taxonomy" id="40686"/>
    <lineage>
        <taxon>Eukaryota</taxon>
        <taxon>Viridiplantae</taxon>
        <taxon>Streptophyta</taxon>
        <taxon>Embryophyta</taxon>
        <taxon>Tracheophyta</taxon>
        <taxon>Spermatophyta</taxon>
        <taxon>Magnoliopsida</taxon>
        <taxon>eudicotyledons</taxon>
        <taxon>Gunneridae</taxon>
        <taxon>Pentapetalae</taxon>
        <taxon>rosids</taxon>
        <taxon>fabids</taxon>
        <taxon>Malpighiales</taxon>
        <taxon>Salicaceae</taxon>
        <taxon>Saliceae</taxon>
        <taxon>Salix</taxon>
    </lineage>
</organism>
<keyword evidence="7" id="KW-1133">Transmembrane helix</keyword>
<evidence type="ECO:0000256" key="9">
    <source>
        <dbReference type="SAM" id="MobiDB-lite"/>
    </source>
</evidence>
<comment type="similarity">
    <text evidence="2">Belongs to the EMC10 family.</text>
</comment>
<evidence type="ECO:0000256" key="2">
    <source>
        <dbReference type="ARBA" id="ARBA00007695"/>
    </source>
</evidence>
<comment type="subcellular location">
    <subcellularLocation>
        <location evidence="1">Endoplasmic reticulum membrane</location>
        <topology evidence="1">Single-pass type I membrane protein</topology>
    </subcellularLocation>
</comment>
<proteinExistence type="inferred from homology"/>
<keyword evidence="6" id="KW-0256">Endoplasmic reticulum</keyword>
<evidence type="ECO:0000256" key="4">
    <source>
        <dbReference type="ARBA" id="ARBA00022692"/>
    </source>
</evidence>
<evidence type="ECO:0000256" key="6">
    <source>
        <dbReference type="ARBA" id="ARBA00022824"/>
    </source>
</evidence>
<gene>
    <name evidence="11" type="ORF">SVIM_LOCUS210745</name>
</gene>
<evidence type="ECO:0000256" key="8">
    <source>
        <dbReference type="ARBA" id="ARBA00023136"/>
    </source>
</evidence>
<evidence type="ECO:0000256" key="1">
    <source>
        <dbReference type="ARBA" id="ARBA00004115"/>
    </source>
</evidence>